<comment type="similarity">
    <text evidence="1">Belongs to the short-chain dehydrogenases/reductases (SDR) family.</text>
</comment>
<dbReference type="PANTHER" id="PTHR43943">
    <property type="entry name" value="DEHYDROGENASE/REDUCTASE (SDR FAMILY) MEMBER 4"/>
    <property type="match status" value="1"/>
</dbReference>
<dbReference type="InterPro" id="IPR036291">
    <property type="entry name" value="NAD(P)-bd_dom_sf"/>
</dbReference>
<evidence type="ECO:0000256" key="1">
    <source>
        <dbReference type="ARBA" id="ARBA00006484"/>
    </source>
</evidence>
<dbReference type="EC" id="1.1.1.47" evidence="3"/>
<dbReference type="Gene3D" id="3.40.50.720">
    <property type="entry name" value="NAD(P)-binding Rossmann-like Domain"/>
    <property type="match status" value="1"/>
</dbReference>
<dbReference type="CDD" id="cd05233">
    <property type="entry name" value="SDR_c"/>
    <property type="match status" value="1"/>
</dbReference>
<dbReference type="PRINTS" id="PR00081">
    <property type="entry name" value="GDHRDH"/>
</dbReference>
<evidence type="ECO:0000259" key="2">
    <source>
        <dbReference type="SMART" id="SM00822"/>
    </source>
</evidence>
<sequence>MSSGLFSLSGKVALVTGAAQGLGWAIASELGAHGAAVVLADRDAETAAARAATLRQDGVDAIAIPCDVGDAADVARLAREALAWHGQVDVLVCNAGIQGPAGPLEAASDEDWQRVFDINLRGAARLTGLLAPEMARRGDGRIVLMSSIAGLRGNRAIGLYGLSKAALAQLARNLAVEWGPSGICVNAISPGLIRTPLAQDLLANDAFMQRRLAMTPLRRVGEPSEIAGVAVMLASRAGGFITGQNIVVDGGTLISDGS</sequence>
<dbReference type="AlphaFoldDB" id="A0A6I2KXP4"/>
<dbReference type="PANTHER" id="PTHR43943:SF2">
    <property type="entry name" value="DEHYDROGENASE_REDUCTASE 4"/>
    <property type="match status" value="1"/>
</dbReference>
<protein>
    <submittedName>
        <fullName evidence="3">Glucose 1-dehydrogenase</fullName>
        <ecNumber evidence="3">1.1.1.47</ecNumber>
    </submittedName>
</protein>
<gene>
    <name evidence="3" type="ORF">GJ699_07255</name>
</gene>
<keyword evidence="3" id="KW-0560">Oxidoreductase</keyword>
<comment type="caution">
    <text evidence="3">The sequence shown here is derived from an EMBL/GenBank/DDBJ whole genome shotgun (WGS) entry which is preliminary data.</text>
</comment>
<reference evidence="3 4" key="1">
    <citation type="submission" date="2019-11" db="EMBL/GenBank/DDBJ databases">
        <title>Novel species isolated from a subtropical stream in China.</title>
        <authorList>
            <person name="Lu H."/>
        </authorList>
    </citation>
    <scope>NUCLEOTIDE SEQUENCE [LARGE SCALE GENOMIC DNA]</scope>
    <source>
        <strain evidence="3 4">FT80W</strain>
    </source>
</reference>
<dbReference type="EMBL" id="WKJK01000003">
    <property type="protein sequence ID" value="MRW89777.1"/>
    <property type="molecule type" value="Genomic_DNA"/>
</dbReference>
<evidence type="ECO:0000313" key="3">
    <source>
        <dbReference type="EMBL" id="MRW89777.1"/>
    </source>
</evidence>
<dbReference type="FunFam" id="3.40.50.720:FF:000084">
    <property type="entry name" value="Short-chain dehydrogenase reductase"/>
    <property type="match status" value="1"/>
</dbReference>
<accession>A0A6I2KXP4</accession>
<dbReference type="InterPro" id="IPR002347">
    <property type="entry name" value="SDR_fam"/>
</dbReference>
<keyword evidence="4" id="KW-1185">Reference proteome</keyword>
<dbReference type="Proteomes" id="UP000433309">
    <property type="component" value="Unassembled WGS sequence"/>
</dbReference>
<name>A0A6I2KXP4_9BURK</name>
<dbReference type="SMART" id="SM00822">
    <property type="entry name" value="PKS_KR"/>
    <property type="match status" value="1"/>
</dbReference>
<dbReference type="GO" id="GO:0047936">
    <property type="term" value="F:glucose 1-dehydrogenase [NAD(P)+] activity"/>
    <property type="evidence" value="ECO:0007669"/>
    <property type="project" value="UniProtKB-EC"/>
</dbReference>
<dbReference type="Pfam" id="PF13561">
    <property type="entry name" value="adh_short_C2"/>
    <property type="match status" value="1"/>
</dbReference>
<proteinExistence type="inferred from homology"/>
<dbReference type="NCBIfam" id="NF005559">
    <property type="entry name" value="PRK07231.1"/>
    <property type="match status" value="1"/>
</dbReference>
<dbReference type="RefSeq" id="WP_154374584.1">
    <property type="nucleotide sequence ID" value="NZ_WKJK01000003.1"/>
</dbReference>
<dbReference type="PRINTS" id="PR00080">
    <property type="entry name" value="SDRFAMILY"/>
</dbReference>
<dbReference type="InterPro" id="IPR057326">
    <property type="entry name" value="KR_dom"/>
</dbReference>
<feature type="domain" description="Ketoreductase" evidence="2">
    <location>
        <begin position="11"/>
        <end position="191"/>
    </location>
</feature>
<dbReference type="SUPFAM" id="SSF51735">
    <property type="entry name" value="NAD(P)-binding Rossmann-fold domains"/>
    <property type="match status" value="1"/>
</dbReference>
<organism evidence="3 4">
    <name type="scientific">Duganella guangzhouensis</name>
    <dbReference type="NCBI Taxonomy" id="2666084"/>
    <lineage>
        <taxon>Bacteria</taxon>
        <taxon>Pseudomonadati</taxon>
        <taxon>Pseudomonadota</taxon>
        <taxon>Betaproteobacteria</taxon>
        <taxon>Burkholderiales</taxon>
        <taxon>Oxalobacteraceae</taxon>
        <taxon>Telluria group</taxon>
        <taxon>Duganella</taxon>
    </lineage>
</organism>
<evidence type="ECO:0000313" key="4">
    <source>
        <dbReference type="Proteomes" id="UP000433309"/>
    </source>
</evidence>